<evidence type="ECO:0000313" key="1">
    <source>
        <dbReference type="EMBL" id="MCT8988863.1"/>
    </source>
</evidence>
<name>A0A9X2X5F5_9HYPH</name>
<accession>A0A9X2X5F5</accession>
<dbReference type="EMBL" id="JAODNV010000003">
    <property type="protein sequence ID" value="MCT8988863.1"/>
    <property type="molecule type" value="Genomic_DNA"/>
</dbReference>
<dbReference type="RefSeq" id="WP_261513509.1">
    <property type="nucleotide sequence ID" value="NZ_JAODNV010000003.1"/>
</dbReference>
<gene>
    <name evidence="1" type="ORF">NYR54_00940</name>
</gene>
<dbReference type="AlphaFoldDB" id="A0A9X2X5F5"/>
<evidence type="ECO:0000313" key="2">
    <source>
        <dbReference type="Proteomes" id="UP001149009"/>
    </source>
</evidence>
<reference evidence="1" key="1">
    <citation type="submission" date="2022-08" db="EMBL/GenBank/DDBJ databases">
        <title>Chelativorans sichuanense sp. nov., a paraffin oil-degrading bacterium isolated from a mixture of oil-based drill cuttings and paddy soil.</title>
        <authorList>
            <person name="Yu J."/>
            <person name="Liu H."/>
            <person name="Chen Q."/>
        </authorList>
    </citation>
    <scope>NUCLEOTIDE SEQUENCE</scope>
    <source>
        <strain evidence="1">SCAU 2101</strain>
    </source>
</reference>
<comment type="caution">
    <text evidence="1">The sequence shown here is derived from an EMBL/GenBank/DDBJ whole genome shotgun (WGS) entry which is preliminary data.</text>
</comment>
<proteinExistence type="predicted"/>
<keyword evidence="2" id="KW-1185">Reference proteome</keyword>
<organism evidence="1 2">
    <name type="scientific">Chelativorans petroleitrophicus</name>
    <dbReference type="NCBI Taxonomy" id="2975484"/>
    <lineage>
        <taxon>Bacteria</taxon>
        <taxon>Pseudomonadati</taxon>
        <taxon>Pseudomonadota</taxon>
        <taxon>Alphaproteobacteria</taxon>
        <taxon>Hyphomicrobiales</taxon>
        <taxon>Phyllobacteriaceae</taxon>
        <taxon>Chelativorans</taxon>
    </lineage>
</organism>
<sequence length="147" mass="15583">MSTKSTALVARAGRGKSAPVSITPAGLALVEELAGEGQDFRSIAKRLGINHQTFNVLRKKDEALAEAVERGQAVLADEVTHLLLKAARKGNVVAAIFLAKARLGWTDTPQPKRPEVAVQINLPGAMDEAAYVRMVEAEVKEAADGDA</sequence>
<protein>
    <submittedName>
        <fullName evidence="1">Uncharacterized protein</fullName>
    </submittedName>
</protein>
<dbReference type="Proteomes" id="UP001149009">
    <property type="component" value="Unassembled WGS sequence"/>
</dbReference>